<feature type="region of interest" description="Disordered" evidence="2">
    <location>
        <begin position="460"/>
        <end position="669"/>
    </location>
</feature>
<reference evidence="3" key="2">
    <citation type="submission" date="2025-08" db="UniProtKB">
        <authorList>
            <consortium name="Ensembl"/>
        </authorList>
    </citation>
    <scope>IDENTIFICATION</scope>
</reference>
<dbReference type="RefSeq" id="XP_005056798.1">
    <property type="nucleotide sequence ID" value="XM_005056741.1"/>
</dbReference>
<dbReference type="HOGENOM" id="CLU_520301_0_0_1"/>
<dbReference type="Gene3D" id="3.30.450.40">
    <property type="match status" value="1"/>
</dbReference>
<keyword evidence="1" id="KW-0175">Coiled coil</keyword>
<dbReference type="OrthoDB" id="199400at2759"/>
<feature type="region of interest" description="Disordered" evidence="2">
    <location>
        <begin position="1"/>
        <end position="32"/>
    </location>
</feature>
<keyword evidence="4" id="KW-1185">Reference proteome</keyword>
<dbReference type="PANTHER" id="PTHR46788:SF1">
    <property type="entry name" value="EF-HAND CALCIUM-BINDING DOMAIN-CONTAINING PROTEIN 5"/>
    <property type="match status" value="1"/>
</dbReference>
<dbReference type="CDD" id="cd22968">
    <property type="entry name" value="DD_EFCAB5"/>
    <property type="match status" value="1"/>
</dbReference>
<sequence>MAAQPEESDPEPAHKDRTATEVESNQGGDELPCPSNYTSWKECFHEQVQQRCLSLQETNMRLLQAQKAEEAKVRRREPGDWLAREWYNEEKETLNTRINLLDSLLPTLIPGVENMLMEVERNHVLVSDQEPTRFNPINYLGEYLMRHNPQYKVPTKPGPYLREMKVVSEELKSLRQGATSHRLIQMRAEAKNKREEREEIERQKAEETARRKEVLAVLFKEWTVDGNYRIPAALVQSTIRFFPDVTDSIPEDMRKATHDRKLKILHTLEKTVKLDEFTKDSQQSGTKLLTPREMLTLSLQGQNQALKLVVSYIEHVSSDKFQEIMEYLHKCAEDFQEATKHDAQRQIFTVLFQTCDYRKVGVLDRQKILALLRDFYDRSFMIDEWEFWNPREWPIIELQDIHLMNFWGSLGDKEVYEEFSENLVLSQTEISKGEILGHEPIDDDRQGTDRMSTSVTEGIVEATDLDGDTIQSEKPSSPEDTKTEREAEPETVDRQDEALPGSASAESSLGTDGEPGTGKSEESILGREPEMETKPEGDHTSATEPGSGKSEESILGREPEMETKPEGDHTSATEPGSEGQVNQEDSGVTETAPEAASTASGDRAVTDTDVTDSQQDTPAAEAVEETPASNQSQSAQETISETRVQGEDLLPSQDKDSGPSIAESQKRQDSCTKSSFAASCLTLPQFVQLMDNFVGEDISLLILKRLTAFIKQEYKLTEEERKKQLEKVQHMSHMAKRKQLLETLFEKWDSSACGSLELEEVIAVLRTFKGMGEEALMKAKEQLCSQYPELCRLGKLSPKAFQTFLELIASKFPGNEDETIDNLMRFLTTSVEQSVEQSHTKSLQSSARWKWLQDIQQAAERSVTSMEPVYKAMIKALSQDMEAHGNHKKISAYIALLEENQLSAEHGQVLLRYVACTADNAPHVLNQALHRDMKGVSFAAIDQGQPIYVPRAQLHGNVHFWNSARLVEENTGSFLVLPLYDAHWRVFGILGLDTLQDEYEKSIFQIHEITFYEGVCHAFSKAYHYICMQENVLQVAVTALDWLYPRTPSIQAVTTYLVAPGKDKDCALCKVITTDNTGQKEIHSPPVVLLREENLLRDYLFKCTESSEVTLTSVYGEYHIAVPLHDLSRQTLGIFDISIGQQKKLPPEEQKDLQKMLKMAQAACSEILQRSLEETEPTQVLEAERVANVRHAGILFHRFMLQELRECVQKLNAQSFAGIKSCAEAPALVHDVVKAVLLLLHPDWKDSEEIESWSQCKLKLDDNLIKEIYCFDPTASSVQVQAELLLDLITDIPPAAVWQEDSAPAEYLYQWLCTCLALTEIAKSQHTEIEHP</sequence>
<dbReference type="GeneID" id="101811219"/>
<dbReference type="RefSeq" id="XP_005056799.1">
    <property type="nucleotide sequence ID" value="XM_005056742.1"/>
</dbReference>
<proteinExistence type="predicted"/>
<feature type="coiled-coil region" evidence="1">
    <location>
        <begin position="183"/>
        <end position="217"/>
    </location>
</feature>
<dbReference type="Ensembl" id="ENSFALT00000006520.2">
    <property type="protein sequence ID" value="ENSFALP00000006491.2"/>
    <property type="gene ID" value="ENSFALG00000006219.2"/>
</dbReference>
<dbReference type="eggNOG" id="ENOG502R5M0">
    <property type="taxonomic scope" value="Eukaryota"/>
</dbReference>
<feature type="compositionally biased region" description="Polar residues" evidence="2">
    <location>
        <begin position="572"/>
        <end position="588"/>
    </location>
</feature>
<dbReference type="PANTHER" id="PTHR46788">
    <property type="entry name" value="EF-HAND CALCIUM-BINDING DOMAIN-CONTAINING PROTEIN 5"/>
    <property type="match status" value="1"/>
</dbReference>
<dbReference type="RefSeq" id="XP_005056797.1">
    <property type="nucleotide sequence ID" value="XM_005056740.2"/>
</dbReference>
<dbReference type="Gene3D" id="1.20.920.20">
    <property type="match status" value="1"/>
</dbReference>
<dbReference type="KEGG" id="fab:101811219"/>
<evidence type="ECO:0000313" key="3">
    <source>
        <dbReference type="Ensembl" id="ENSFALP00000006491.2"/>
    </source>
</evidence>
<feature type="compositionally biased region" description="Basic and acidic residues" evidence="2">
    <location>
        <begin position="549"/>
        <end position="571"/>
    </location>
</feature>
<feature type="compositionally biased region" description="Basic and acidic residues" evidence="2">
    <location>
        <begin position="519"/>
        <end position="541"/>
    </location>
</feature>
<evidence type="ECO:0000313" key="4">
    <source>
        <dbReference type="Proteomes" id="UP000016665"/>
    </source>
</evidence>
<feature type="compositionally biased region" description="Low complexity" evidence="2">
    <location>
        <begin position="589"/>
        <end position="600"/>
    </location>
</feature>
<accession>U3JUN7</accession>
<organism evidence="3 4">
    <name type="scientific">Ficedula albicollis</name>
    <name type="common">Collared flycatcher</name>
    <name type="synonym">Muscicapa albicollis</name>
    <dbReference type="NCBI Taxonomy" id="59894"/>
    <lineage>
        <taxon>Eukaryota</taxon>
        <taxon>Metazoa</taxon>
        <taxon>Chordata</taxon>
        <taxon>Craniata</taxon>
        <taxon>Vertebrata</taxon>
        <taxon>Euteleostomi</taxon>
        <taxon>Archelosauria</taxon>
        <taxon>Archosauria</taxon>
        <taxon>Dinosauria</taxon>
        <taxon>Saurischia</taxon>
        <taxon>Theropoda</taxon>
        <taxon>Coelurosauria</taxon>
        <taxon>Aves</taxon>
        <taxon>Neognathae</taxon>
        <taxon>Neoaves</taxon>
        <taxon>Telluraves</taxon>
        <taxon>Australaves</taxon>
        <taxon>Passeriformes</taxon>
        <taxon>Muscicapidae</taxon>
        <taxon>Ficedula</taxon>
    </lineage>
</organism>
<feature type="compositionally biased region" description="Low complexity" evidence="2">
    <location>
        <begin position="607"/>
        <end position="628"/>
    </location>
</feature>
<feature type="compositionally biased region" description="Basic and acidic residues" evidence="2">
    <location>
        <begin position="476"/>
        <end position="497"/>
    </location>
</feature>
<dbReference type="RefSeq" id="XP_005056796.1">
    <property type="nucleotide sequence ID" value="XM_005056739.1"/>
</dbReference>
<feature type="compositionally biased region" description="Basic and acidic residues" evidence="2">
    <location>
        <begin position="11"/>
        <end position="20"/>
    </location>
</feature>
<feature type="compositionally biased region" description="Polar residues" evidence="2">
    <location>
        <begin position="629"/>
        <end position="643"/>
    </location>
</feature>
<dbReference type="CTD" id="374786"/>
<feature type="compositionally biased region" description="Acidic residues" evidence="2">
    <location>
        <begin position="1"/>
        <end position="10"/>
    </location>
</feature>
<reference evidence="3" key="3">
    <citation type="submission" date="2025-09" db="UniProtKB">
        <authorList>
            <consortium name="Ensembl"/>
        </authorList>
    </citation>
    <scope>IDENTIFICATION</scope>
</reference>
<dbReference type="GeneTree" id="ENSGT00940000154049"/>
<dbReference type="Proteomes" id="UP000016665">
    <property type="component" value="Chromosome 19"/>
</dbReference>
<evidence type="ECO:0000256" key="2">
    <source>
        <dbReference type="SAM" id="MobiDB-lite"/>
    </source>
</evidence>
<gene>
    <name evidence="3" type="primary">EFCAB5</name>
</gene>
<dbReference type="InterPro" id="IPR029016">
    <property type="entry name" value="GAF-like_dom_sf"/>
</dbReference>
<reference evidence="3 4" key="1">
    <citation type="journal article" date="2012" name="Nature">
        <title>The genomic landscape of species divergence in Ficedula flycatchers.</title>
        <authorList>
            <person name="Ellegren H."/>
            <person name="Smeds L."/>
            <person name="Burri R."/>
            <person name="Olason P.I."/>
            <person name="Backstrom N."/>
            <person name="Kawakami T."/>
            <person name="Kunstner A."/>
            <person name="Makinen H."/>
            <person name="Nadachowska-Brzyska K."/>
            <person name="Qvarnstrom A."/>
            <person name="Uebbing S."/>
            <person name="Wolf J.B."/>
        </authorList>
    </citation>
    <scope>NUCLEOTIDE SEQUENCE [LARGE SCALE GENOMIC DNA]</scope>
</reference>
<dbReference type="SUPFAM" id="SSF55781">
    <property type="entry name" value="GAF domain-like"/>
    <property type="match status" value="1"/>
</dbReference>
<evidence type="ECO:0000256" key="1">
    <source>
        <dbReference type="SAM" id="Coils"/>
    </source>
</evidence>
<protein>
    <submittedName>
        <fullName evidence="3">EF-hand calcium binding domain 5</fullName>
    </submittedName>
</protein>
<name>U3JUN7_FICAL</name>